<evidence type="ECO:0000256" key="7">
    <source>
        <dbReference type="ARBA" id="ARBA00048173"/>
    </source>
</evidence>
<accession>A0A2Z2F994</accession>
<dbReference type="EMBL" id="KY271398">
    <property type="protein sequence ID" value="ARB15682.1"/>
    <property type="molecule type" value="Genomic_DNA"/>
</dbReference>
<dbReference type="PANTHER" id="PTHR34047:SF7">
    <property type="entry name" value="RNA-DIRECTED DNA POLYMERASE"/>
    <property type="match status" value="1"/>
</dbReference>
<keyword evidence="3" id="KW-0479">Metal-binding</keyword>
<comment type="similarity">
    <text evidence="6">Belongs to the bacterial reverse transcriptase family.</text>
</comment>
<dbReference type="GO" id="GO:0051607">
    <property type="term" value="P:defense response to virus"/>
    <property type="evidence" value="ECO:0007669"/>
    <property type="project" value="UniProtKB-KW"/>
</dbReference>
<dbReference type="InterPro" id="IPR051083">
    <property type="entry name" value="GrpII_Intron_Splice-Mob/Def"/>
</dbReference>
<sequence length="309" mass="35676">MLIEYLAKILLLEADFILKVANDANSHYGKFSVPKKGGGTRIVYQPSKELKVLQRLLHDNILSKLPIHPNAVAYQQGSSVFRHASIHKAKRFMLKMDFEGFFDSIKESDVERFINDKKHFFSDDWSKDDTDLLVKIVCFNGRLTMGAVSSPVVSNAICYELDHILNEFCLSKGVIYTRYADDMYFSTNEENVLKQIPPFLRSNLKTLKYPSKLWINRKKTLHMSKKNKMMVTGVTLTTDGGVSLGRDKKRMVKSLIFKWEALDEKKRLFLQGYLSYCKSVEPLFINRLCAKYSSELIDEIQRYQPVVSE</sequence>
<dbReference type="GO" id="GO:0003723">
    <property type="term" value="F:RNA binding"/>
    <property type="evidence" value="ECO:0007669"/>
    <property type="project" value="InterPro"/>
</dbReference>
<keyword evidence="1" id="KW-0808">Transferase</keyword>
<keyword evidence="9" id="KW-0695">RNA-directed DNA polymerase</keyword>
<dbReference type="RefSeq" id="YP_009789834.1">
    <property type="nucleotide sequence ID" value="NC_047818.1"/>
</dbReference>
<evidence type="ECO:0000256" key="1">
    <source>
        <dbReference type="ARBA" id="ARBA00022679"/>
    </source>
</evidence>
<dbReference type="PRINTS" id="PR00866">
    <property type="entry name" value="RNADNAPOLMS"/>
</dbReference>
<evidence type="ECO:0000256" key="2">
    <source>
        <dbReference type="ARBA" id="ARBA00022695"/>
    </source>
</evidence>
<dbReference type="Pfam" id="PF00078">
    <property type="entry name" value="RVT_1"/>
    <property type="match status" value="1"/>
</dbReference>
<dbReference type="GeneID" id="54979983"/>
<evidence type="ECO:0000313" key="10">
    <source>
        <dbReference type="Proteomes" id="UP000249917"/>
    </source>
</evidence>
<evidence type="ECO:0000256" key="4">
    <source>
        <dbReference type="ARBA" id="ARBA00022842"/>
    </source>
</evidence>
<proteinExistence type="inferred from homology"/>
<keyword evidence="10" id="KW-1185">Reference proteome</keyword>
<dbReference type="InterPro" id="IPR000123">
    <property type="entry name" value="Reverse_transcriptase_msDNA"/>
</dbReference>
<feature type="domain" description="Reverse transcriptase" evidence="8">
    <location>
        <begin position="14"/>
        <end position="236"/>
    </location>
</feature>
<evidence type="ECO:0000256" key="3">
    <source>
        <dbReference type="ARBA" id="ARBA00022723"/>
    </source>
</evidence>
<evidence type="ECO:0000256" key="6">
    <source>
        <dbReference type="ARBA" id="ARBA00034120"/>
    </source>
</evidence>
<protein>
    <submittedName>
        <fullName evidence="9">RNA-directed DNA polymerase</fullName>
    </submittedName>
</protein>
<keyword evidence="4" id="KW-0460">Magnesium</keyword>
<keyword evidence="2" id="KW-0548">Nucleotidyltransferase</keyword>
<evidence type="ECO:0000313" key="9">
    <source>
        <dbReference type="EMBL" id="ARB15682.1"/>
    </source>
</evidence>
<dbReference type="KEGG" id="vg:54979983"/>
<evidence type="ECO:0000259" key="8">
    <source>
        <dbReference type="PROSITE" id="PS50878"/>
    </source>
</evidence>
<dbReference type="CDD" id="cd03487">
    <property type="entry name" value="RT_Bac_retron_II"/>
    <property type="match status" value="1"/>
</dbReference>
<dbReference type="GO" id="GO:0003964">
    <property type="term" value="F:RNA-directed DNA polymerase activity"/>
    <property type="evidence" value="ECO:0007669"/>
    <property type="project" value="UniProtKB-KW"/>
</dbReference>
<dbReference type="PANTHER" id="PTHR34047">
    <property type="entry name" value="NUCLEAR INTRON MATURASE 1, MITOCHONDRIAL-RELATED"/>
    <property type="match status" value="1"/>
</dbReference>
<organism evidence="9 10">
    <name type="scientific">Klebsiella phage 4LV2017</name>
    <dbReference type="NCBI Taxonomy" id="1960658"/>
    <lineage>
        <taxon>Viruses</taxon>
        <taxon>Duplodnaviria</taxon>
        <taxon>Heunggongvirae</taxon>
        <taxon>Uroviricota</taxon>
        <taxon>Caudoviricetes</taxon>
        <taxon>Peduoviridae</taxon>
        <taxon>Elveevirus</taxon>
        <taxon>Elveevirus 4LV2017</taxon>
    </lineage>
</organism>
<dbReference type="InterPro" id="IPR043502">
    <property type="entry name" value="DNA/RNA_pol_sf"/>
</dbReference>
<dbReference type="PROSITE" id="PS50878">
    <property type="entry name" value="RT_POL"/>
    <property type="match status" value="1"/>
</dbReference>
<dbReference type="Proteomes" id="UP000249917">
    <property type="component" value="Segment"/>
</dbReference>
<name>A0A2Z2F994_9CAUD</name>
<dbReference type="GO" id="GO:0046872">
    <property type="term" value="F:metal ion binding"/>
    <property type="evidence" value="ECO:0007669"/>
    <property type="project" value="UniProtKB-KW"/>
</dbReference>
<dbReference type="InterPro" id="IPR000477">
    <property type="entry name" value="RT_dom"/>
</dbReference>
<dbReference type="NCBIfam" id="NF038233">
    <property type="entry name" value="retron_St85_RT"/>
    <property type="match status" value="1"/>
</dbReference>
<reference evidence="9 10" key="1">
    <citation type="journal article" date="2017" name="Microb. Genom.">
        <title>Diversity, virulence, and antimicrobial resistance of the KPC-producing Klebsiella pneumoniae ST307 clone.</title>
        <authorList>
            <person name="Villa L."/>
            <person name="Feudi C."/>
            <person name="Fortini D."/>
            <person name="Brisse S."/>
            <person name="Passet V."/>
            <person name="Bonura C."/>
            <person name="Endimiani A."/>
            <person name="Mammina C."/>
            <person name="Ocampo A.M."/>
            <person name="Jimenez J.N."/>
            <person name="Doumith M."/>
            <person name="Woodford N."/>
            <person name="Hopkins K."/>
            <person name="Carattoli A."/>
        </authorList>
    </citation>
    <scope>NUCLEOTIDE SEQUENCE [LARGE SCALE GENOMIC DNA]</scope>
</reference>
<evidence type="ECO:0000256" key="5">
    <source>
        <dbReference type="ARBA" id="ARBA00023118"/>
    </source>
</evidence>
<keyword evidence="5" id="KW-0051">Antiviral defense</keyword>
<dbReference type="SUPFAM" id="SSF56672">
    <property type="entry name" value="DNA/RNA polymerases"/>
    <property type="match status" value="1"/>
</dbReference>
<comment type="catalytic activity">
    <reaction evidence="7">
        <text>DNA(n) + a 2'-deoxyribonucleoside 5'-triphosphate = DNA(n+1) + diphosphate</text>
        <dbReference type="Rhea" id="RHEA:22508"/>
        <dbReference type="Rhea" id="RHEA-COMP:17339"/>
        <dbReference type="Rhea" id="RHEA-COMP:17340"/>
        <dbReference type="ChEBI" id="CHEBI:33019"/>
        <dbReference type="ChEBI" id="CHEBI:61560"/>
        <dbReference type="ChEBI" id="CHEBI:173112"/>
        <dbReference type="EC" id="2.7.7.49"/>
    </reaction>
</comment>